<gene>
    <name evidence="3" type="ORF">GWI33_021232</name>
</gene>
<dbReference type="InterPro" id="IPR029526">
    <property type="entry name" value="PGBD"/>
</dbReference>
<name>A0A834HSX9_RHYFE</name>
<proteinExistence type="predicted"/>
<evidence type="ECO:0000259" key="2">
    <source>
        <dbReference type="Pfam" id="PF13843"/>
    </source>
</evidence>
<evidence type="ECO:0000313" key="4">
    <source>
        <dbReference type="Proteomes" id="UP000625711"/>
    </source>
</evidence>
<evidence type="ECO:0000313" key="3">
    <source>
        <dbReference type="EMBL" id="KAF7265341.1"/>
    </source>
</evidence>
<dbReference type="EMBL" id="JAACXV010014629">
    <property type="protein sequence ID" value="KAF7265341.1"/>
    <property type="molecule type" value="Genomic_DNA"/>
</dbReference>
<protein>
    <recommendedName>
        <fullName evidence="2">PiggyBac transposable element-derived protein domain-containing protein</fullName>
    </recommendedName>
</protein>
<keyword evidence="4" id="KW-1185">Reference proteome</keyword>
<feature type="region of interest" description="Disordered" evidence="1">
    <location>
        <begin position="1"/>
        <end position="111"/>
    </location>
</feature>
<dbReference type="Proteomes" id="UP000625711">
    <property type="component" value="Unassembled WGS sequence"/>
</dbReference>
<reference evidence="3" key="1">
    <citation type="submission" date="2020-08" db="EMBL/GenBank/DDBJ databases">
        <title>Genome sequencing and assembly of the red palm weevil Rhynchophorus ferrugineus.</title>
        <authorList>
            <person name="Dias G.B."/>
            <person name="Bergman C.M."/>
            <person name="Manee M."/>
        </authorList>
    </citation>
    <scope>NUCLEOTIDE SEQUENCE</scope>
    <source>
        <strain evidence="3">AA-2017</strain>
        <tissue evidence="3">Whole larva</tissue>
    </source>
</reference>
<dbReference type="Pfam" id="PF13843">
    <property type="entry name" value="DDE_Tnp_1_7"/>
    <property type="match status" value="1"/>
</dbReference>
<feature type="compositionally biased region" description="Basic and acidic residues" evidence="1">
    <location>
        <begin position="50"/>
        <end position="65"/>
    </location>
</feature>
<feature type="compositionally biased region" description="Low complexity" evidence="1">
    <location>
        <begin position="12"/>
        <end position="26"/>
    </location>
</feature>
<dbReference type="PANTHER" id="PTHR46599:SF3">
    <property type="entry name" value="PIGGYBAC TRANSPOSABLE ELEMENT-DERIVED PROTEIN 4"/>
    <property type="match status" value="1"/>
</dbReference>
<evidence type="ECO:0000256" key="1">
    <source>
        <dbReference type="SAM" id="MobiDB-lite"/>
    </source>
</evidence>
<feature type="compositionally biased region" description="Polar residues" evidence="1">
    <location>
        <begin position="37"/>
        <end position="47"/>
    </location>
</feature>
<dbReference type="OrthoDB" id="5876240at2759"/>
<feature type="domain" description="PiggyBac transposable element-derived protein" evidence="2">
    <location>
        <begin position="147"/>
        <end position="500"/>
    </location>
</feature>
<dbReference type="PANTHER" id="PTHR46599">
    <property type="entry name" value="PIGGYBAC TRANSPOSABLE ELEMENT-DERIVED PROTEIN 4"/>
    <property type="match status" value="1"/>
</dbReference>
<comment type="caution">
    <text evidence="3">The sequence shown here is derived from an EMBL/GenBank/DDBJ whole genome shotgun (WGS) entry which is preliminary data.</text>
</comment>
<accession>A0A834HSX9</accession>
<sequence>MSENMEMDIEGNSSSSNQESHNSSVSTVIEVRIAPNVNATGQNTRPKSVSSDHSEFDSSDDKDFFELWSSGSSSQDSWDEDGRADKMDVDEETAAKRKKKVAQSSEWEEMHEHVNSQELQDAIAEYPSEDSGGSWTNNENISTERLTPLCCFRLFVTDTVINLLVNETNKYARSKFIKPNYHKDFLTGWMDVTATEMLELIGLLIFIKIRNLTGVKYYWSCERDMVTPIAGYVMTETRFKRLMSFWRFGENSGDEFSKISNLLNLLNQNFSYIKSPAPVMYVGKSTVYLREHYAKQKKGDGPVRGHKMLRLVDNHLYTYKVTLVPPGRGADRSTPTRTALMKMLENYLDGGRIFVFDNLFISIEVARTMQKRNSHVIGPIRRKSRGTPEKFNALKFEENEIRGLENKGGVGIYKWKINDTQSRVLGTCRRRADQQDLDKKQEKTVSLSTTDFLKYYESRLELFELVEQYSVPDSPINSETTWYRRLASDLLTGVCVSNAYLYYKKFSNDKKCPYYKFQDHLWKQLVGFTWLLEGEASSEEG</sequence>
<dbReference type="AlphaFoldDB" id="A0A834HSX9"/>
<organism evidence="3 4">
    <name type="scientific">Rhynchophorus ferrugineus</name>
    <name type="common">Red palm weevil</name>
    <name type="synonym">Curculio ferrugineus</name>
    <dbReference type="NCBI Taxonomy" id="354439"/>
    <lineage>
        <taxon>Eukaryota</taxon>
        <taxon>Metazoa</taxon>
        <taxon>Ecdysozoa</taxon>
        <taxon>Arthropoda</taxon>
        <taxon>Hexapoda</taxon>
        <taxon>Insecta</taxon>
        <taxon>Pterygota</taxon>
        <taxon>Neoptera</taxon>
        <taxon>Endopterygota</taxon>
        <taxon>Coleoptera</taxon>
        <taxon>Polyphaga</taxon>
        <taxon>Cucujiformia</taxon>
        <taxon>Curculionidae</taxon>
        <taxon>Dryophthorinae</taxon>
        <taxon>Rhynchophorus</taxon>
    </lineage>
</organism>